<dbReference type="EMBL" id="AGXN01000016">
    <property type="protein sequence ID" value="EIY94244.1"/>
    <property type="molecule type" value="Genomic_DNA"/>
</dbReference>
<dbReference type="HOGENOM" id="CLU_113992_0_0_10"/>
<organism evidence="2 3">
    <name type="scientific">Bacteroides fragilis CL07T12C05</name>
    <dbReference type="NCBI Taxonomy" id="997883"/>
    <lineage>
        <taxon>Bacteria</taxon>
        <taxon>Pseudomonadati</taxon>
        <taxon>Bacteroidota</taxon>
        <taxon>Bacteroidia</taxon>
        <taxon>Bacteroidales</taxon>
        <taxon>Bacteroidaceae</taxon>
        <taxon>Bacteroides</taxon>
    </lineage>
</organism>
<reference evidence="2 3" key="1">
    <citation type="submission" date="2012-02" db="EMBL/GenBank/DDBJ databases">
        <title>The Genome Sequence of Bacteroides fragilis CL07T12C05.</title>
        <authorList>
            <consortium name="The Broad Institute Genome Sequencing Platform"/>
            <person name="Earl A."/>
            <person name="Ward D."/>
            <person name="Feldgarden M."/>
            <person name="Gevers D."/>
            <person name="Zitomersky N.L."/>
            <person name="Coyne M.J."/>
            <person name="Comstock L.E."/>
            <person name="Young S.K."/>
            <person name="Zeng Q."/>
            <person name="Gargeya S."/>
            <person name="Fitzgerald M."/>
            <person name="Haas B."/>
            <person name="Abouelleil A."/>
            <person name="Alvarado L."/>
            <person name="Arachchi H.M."/>
            <person name="Berlin A."/>
            <person name="Chapman S.B."/>
            <person name="Gearin G."/>
            <person name="Goldberg J."/>
            <person name="Griggs A."/>
            <person name="Gujja S."/>
            <person name="Hansen M."/>
            <person name="Heiman D."/>
            <person name="Howarth C."/>
            <person name="Larimer J."/>
            <person name="Lui A."/>
            <person name="MacDonald P.J.P."/>
            <person name="McCowen C."/>
            <person name="Montmayeur A."/>
            <person name="Murphy C."/>
            <person name="Neiman D."/>
            <person name="Pearson M."/>
            <person name="Priest M."/>
            <person name="Roberts A."/>
            <person name="Saif S."/>
            <person name="Shea T."/>
            <person name="Sisk P."/>
            <person name="Stolte C."/>
            <person name="Sykes S."/>
            <person name="Wortman J."/>
            <person name="Nusbaum C."/>
            <person name="Birren B."/>
        </authorList>
    </citation>
    <scope>NUCLEOTIDE SEQUENCE [LARGE SCALE GENOMIC DNA]</scope>
    <source>
        <strain evidence="2 3">CL07T12C05</strain>
    </source>
</reference>
<name>A0A0E2AZR6_BACFG</name>
<gene>
    <name evidence="2" type="ORF">HMPREF1056_03195</name>
</gene>
<feature type="signal peptide" evidence="1">
    <location>
        <begin position="1"/>
        <end position="21"/>
    </location>
</feature>
<dbReference type="RefSeq" id="WP_005797991.1">
    <property type="nucleotide sequence ID" value="NZ_JH724216.1"/>
</dbReference>
<evidence type="ECO:0008006" key="4">
    <source>
        <dbReference type="Google" id="ProtNLM"/>
    </source>
</evidence>
<evidence type="ECO:0000313" key="2">
    <source>
        <dbReference type="EMBL" id="EIY94244.1"/>
    </source>
</evidence>
<feature type="chain" id="PRO_5002392402" description="P-type conjugative transfer protein TrbJ" evidence="1">
    <location>
        <begin position="22"/>
        <end position="208"/>
    </location>
</feature>
<protein>
    <recommendedName>
        <fullName evidence="4">P-type conjugative transfer protein TrbJ</fullName>
    </recommendedName>
</protein>
<proteinExistence type="predicted"/>
<dbReference type="Proteomes" id="UP000003879">
    <property type="component" value="Unassembled WGS sequence"/>
</dbReference>
<dbReference type="AlphaFoldDB" id="A0A0E2AZR6"/>
<accession>A0A0E2AZR6</accession>
<evidence type="ECO:0000313" key="3">
    <source>
        <dbReference type="Proteomes" id="UP000003879"/>
    </source>
</evidence>
<comment type="caution">
    <text evidence="2">The sequence shown here is derived from an EMBL/GenBank/DDBJ whole genome shotgun (WGS) entry which is preliminary data.</text>
</comment>
<dbReference type="InterPro" id="IPR025415">
    <property type="entry name" value="DUF4141"/>
</dbReference>
<keyword evidence="1" id="KW-0732">Signal</keyword>
<evidence type="ECO:0000256" key="1">
    <source>
        <dbReference type="SAM" id="SignalP"/>
    </source>
</evidence>
<sequence>MRRKIFSALCAFLLTVPAMHAQWVVTDPGNLAQGIVNSVNEMVETSETAQNAMSTFKEASKIYEQSRKYYDMLKSVNSLVSGSLKVKESVLMLSEISESYVTNYGKMLTDGNYTQRELDAIAFGYNNIMKKSSASVAGLKDIINPTGMSMTDKERLDLIERVYREMRHYRTLVNYYTRKNLRVSYLRAREKGETEQVLKLYGEDERYW</sequence>
<dbReference type="PATRIC" id="fig|997883.3.peg.3339"/>
<dbReference type="Pfam" id="PF13605">
    <property type="entry name" value="DUF4141"/>
    <property type="match status" value="1"/>
</dbReference>